<feature type="region of interest" description="Disordered" evidence="1">
    <location>
        <begin position="719"/>
        <end position="747"/>
    </location>
</feature>
<dbReference type="Proteomes" id="UP000298493">
    <property type="component" value="Unassembled WGS sequence"/>
</dbReference>
<dbReference type="EMBL" id="SNSC02000010">
    <property type="protein sequence ID" value="TID20780.1"/>
    <property type="molecule type" value="Genomic_DNA"/>
</dbReference>
<evidence type="ECO:0000256" key="1">
    <source>
        <dbReference type="SAM" id="MobiDB-lite"/>
    </source>
</evidence>
<evidence type="ECO:0000313" key="2">
    <source>
        <dbReference type="EMBL" id="TID20780.1"/>
    </source>
</evidence>
<feature type="region of interest" description="Disordered" evidence="1">
    <location>
        <begin position="669"/>
        <end position="689"/>
    </location>
</feature>
<feature type="region of interest" description="Disordered" evidence="1">
    <location>
        <begin position="434"/>
        <end position="471"/>
    </location>
</feature>
<comment type="caution">
    <text evidence="2">The sequence shown here is derived from an EMBL/GenBank/DDBJ whole genome shotgun (WGS) entry which is preliminary data.</text>
</comment>
<feature type="compositionally biased region" description="Polar residues" evidence="1">
    <location>
        <begin position="127"/>
        <end position="136"/>
    </location>
</feature>
<accession>A0A4Z1PDN1</accession>
<evidence type="ECO:0000313" key="3">
    <source>
        <dbReference type="Proteomes" id="UP000298493"/>
    </source>
</evidence>
<proteinExistence type="predicted"/>
<protein>
    <submittedName>
        <fullName evidence="2">Uncharacterized protein</fullName>
    </submittedName>
</protein>
<feature type="compositionally biased region" description="Low complexity" evidence="1">
    <location>
        <begin position="10"/>
        <end position="27"/>
    </location>
</feature>
<name>A0A4Z1PDN1_9PEZI</name>
<dbReference type="AlphaFoldDB" id="A0A4Z1PDN1"/>
<feature type="compositionally biased region" description="Basic and acidic residues" evidence="1">
    <location>
        <begin position="237"/>
        <end position="262"/>
    </location>
</feature>
<sequence>MFRRPPVTNPTSKPATTQAPTKTPTITRGNVASLVQLHDTRVRAQEAAAAPPPLRRTGTGRGRGRARTETIRDGSDKPPSSRIPSWKPKVQESIDESSPFQSHRRKSLAPRPPAIPRGHSPIGQPSRRASANQPQEGQEILREQLSRRSITGIHAEDQYAWQQDVARKDSWSRRASDQHRPSLTFTSRSEPHHESRQAPPLERSDSRRDSSVRRSLRPIKVQPMFDTIPSISDDDARDWCLDPAPERKGDWTTRRTSRDRSRSSYTDPRQGLFYGDLSPPQAPVAPQASPAADRSNPFVRRDSSGSFISTVSPLMKRGPISHKAFEHVRSMSPPSINEEAEMHTPAPQRPSEPSIATYITRKLSQHWTEPPTNTLGSPPAFRVPPSSPLPVHHIDSALVQDILSSIDSVLTEHTTALQTVITKSHQLLHEKERLCHSVSPRRSPKAVSPVDLSSSHSINSLHSSRSASPRVTVLEEPPRLLRRRTTSVPELLQLINKTASYMGLPVTVEKRDSLTLAHKLAAERRDSLPKSITQPDLTMPPNTRAPSPGAARPVLSQAALERMPTLSVLAPSTPSTASPVPPHNSSLQDLQLIPPGGSAISPGGQSLISPSEYVELESRASSPAMFTHSNMPTPSDAFSSYERRPVMMDPEQEYDRDAALVQRATRTSINPVPSSVPTTPYRQSPSWNQSTWPLEPFDPASTEKPISTVVSDMIKAVMEPEPTLSSESIESRVSRNRQRQVSDASQQERSEHIFIFSSFHFFRASFRASSVGNKDVQVP</sequence>
<reference evidence="2 3" key="1">
    <citation type="submission" date="2019-04" db="EMBL/GenBank/DDBJ databases">
        <title>High contiguity whole genome sequence and gene annotation resource for two Venturia nashicola isolates.</title>
        <authorList>
            <person name="Prokchorchik M."/>
            <person name="Won K."/>
            <person name="Lee Y."/>
            <person name="Choi E.D."/>
            <person name="Segonzac C."/>
            <person name="Sohn K.H."/>
        </authorList>
    </citation>
    <scope>NUCLEOTIDE SEQUENCE [LARGE SCALE GENOMIC DNA]</scope>
    <source>
        <strain evidence="2 3">PRI2</strain>
    </source>
</reference>
<feature type="compositionally biased region" description="Low complexity" evidence="1">
    <location>
        <begin position="453"/>
        <end position="468"/>
    </location>
</feature>
<feature type="compositionally biased region" description="Basic and acidic residues" evidence="1">
    <location>
        <begin position="189"/>
        <end position="212"/>
    </location>
</feature>
<keyword evidence="3" id="KW-1185">Reference proteome</keyword>
<feature type="region of interest" description="Disordered" evidence="1">
    <location>
        <begin position="525"/>
        <end position="552"/>
    </location>
</feature>
<gene>
    <name evidence="2" type="ORF">E6O75_ATG05544</name>
</gene>
<feature type="region of interest" description="Disordered" evidence="1">
    <location>
        <begin position="1"/>
        <end position="305"/>
    </location>
</feature>
<feature type="compositionally biased region" description="Basic and acidic residues" evidence="1">
    <location>
        <begin position="165"/>
        <end position="180"/>
    </location>
</feature>
<feature type="compositionally biased region" description="Basic and acidic residues" evidence="1">
    <location>
        <begin position="66"/>
        <end position="76"/>
    </location>
</feature>
<organism evidence="2 3">
    <name type="scientific">Venturia nashicola</name>
    <dbReference type="NCBI Taxonomy" id="86259"/>
    <lineage>
        <taxon>Eukaryota</taxon>
        <taxon>Fungi</taxon>
        <taxon>Dikarya</taxon>
        <taxon>Ascomycota</taxon>
        <taxon>Pezizomycotina</taxon>
        <taxon>Dothideomycetes</taxon>
        <taxon>Pleosporomycetidae</taxon>
        <taxon>Venturiales</taxon>
        <taxon>Venturiaceae</taxon>
        <taxon>Venturia</taxon>
    </lineage>
</organism>
<feature type="compositionally biased region" description="Polar residues" evidence="1">
    <location>
        <begin position="530"/>
        <end position="545"/>
    </location>
</feature>